<dbReference type="PIRSF" id="PIRSF029202">
    <property type="entry name" value="UCP029202"/>
    <property type="match status" value="1"/>
</dbReference>
<dbReference type="AlphaFoldDB" id="L7VS95"/>
<dbReference type="EMBL" id="JX649887">
    <property type="protein sequence ID" value="AGC71912.1"/>
    <property type="molecule type" value="Genomic_DNA"/>
</dbReference>
<evidence type="ECO:0000313" key="1">
    <source>
        <dbReference type="EMBL" id="AGC71912.1"/>
    </source>
</evidence>
<protein>
    <recommendedName>
        <fullName evidence="2">DUF2184 domain-containing protein</fullName>
    </recommendedName>
</protein>
<dbReference type="InterPro" id="IPR020049">
    <property type="entry name" value="Major_capsid-like"/>
</dbReference>
<accession>L7VS95</accession>
<organism evidence="1">
    <name type="scientific">uncultured bacterium A1Q1_fos_25</name>
    <dbReference type="NCBI Taxonomy" id="1256569"/>
    <lineage>
        <taxon>Bacteria</taxon>
        <taxon>environmental samples</taxon>
    </lineage>
</organism>
<proteinExistence type="predicted"/>
<sequence>MSLCKTAQRYFDSLVHSGRFTRDASETIYLARQLLEMETTVYKEVYPALRGREFVPKSPMALGAKFFGYQEETMYGGGQRKIIADMATDLPLVNVSRTETQGRVYPLGRAFAYSVLDLSHAAYANESLDTTLASAARFAIEQDIDALLQVGDSQYNMLGLLNQTSTNTYVVPNGALGSPLWTWKTSDEILTDLNGIAKAAHIATKSADMSTKMLLPLDSYELISTKPRSSTSDTTVLEFFLGTSRFIKSVEPWYACDTAGTGGVKRAVAYRPEVDAVFYKMPREFQMLPAEARGLRFVIDCIAEYGGVHARKPKTITYADGI</sequence>
<reference evidence="1" key="1">
    <citation type="submission" date="2012-09" db="EMBL/GenBank/DDBJ databases">
        <title>Metagenomic Characterization of a Microbial Community in Wastewater Detects High Levels of Antibiotic Resistance.</title>
        <authorList>
            <person name="Abrams M."/>
            <person name="Caldwell A."/>
            <person name="Vandaei E."/>
            <person name="Lee W."/>
            <person name="Perrott J."/>
            <person name="Khan S.Y."/>
            <person name="Ta J."/>
            <person name="Romero D."/>
            <person name="Nguyen V."/>
            <person name="Pourmand N."/>
            <person name="Ouverney C.C."/>
        </authorList>
    </citation>
    <scope>NUCLEOTIDE SEQUENCE</scope>
</reference>
<name>L7VS95_9BACT</name>
<evidence type="ECO:0008006" key="2">
    <source>
        <dbReference type="Google" id="ProtNLM"/>
    </source>
</evidence>
<dbReference type="Pfam" id="PF09950">
    <property type="entry name" value="Major_capside"/>
    <property type="match status" value="1"/>
</dbReference>
<dbReference type="Gene3D" id="3.30.2400.30">
    <property type="match status" value="1"/>
</dbReference>